<feature type="region of interest" description="Disordered" evidence="2">
    <location>
        <begin position="44"/>
        <end position="82"/>
    </location>
</feature>
<feature type="compositionally biased region" description="Polar residues" evidence="2">
    <location>
        <begin position="44"/>
        <end position="61"/>
    </location>
</feature>
<evidence type="ECO:0000313" key="5">
    <source>
        <dbReference type="EMBL" id="HAD5466459.1"/>
    </source>
</evidence>
<proteinExistence type="inferred from homology"/>
<comment type="similarity">
    <text evidence="1">Belongs to the transglycosylase Slt family.</text>
</comment>
<dbReference type="SUPFAM" id="SSF53955">
    <property type="entry name" value="Lysozyme-like"/>
    <property type="match status" value="1"/>
</dbReference>
<dbReference type="AlphaFoldDB" id="A0A716QLI0"/>
<dbReference type="InterPro" id="IPR023346">
    <property type="entry name" value="Lysozyme-like_dom_sf"/>
</dbReference>
<evidence type="ECO:0000313" key="4">
    <source>
        <dbReference type="EMBL" id="HAD4422285.1"/>
    </source>
</evidence>
<evidence type="ECO:0000256" key="2">
    <source>
        <dbReference type="SAM" id="MobiDB-lite"/>
    </source>
</evidence>
<sequence>MSGNQMPVLTLDVNEEHLKRLEAIFEKYRNGLMIGPAGTLLKIPSNTGPAGGARQTTTGGEANQAPRKPSSPEPISAASTDGRLRDEKWRFVGSGKTPDSLVSNYKGRGETMFDKYLNGLGKNAQGTLKTYKQINSTLKTTNSRLKSLFKTTVSWGAKIAAIGVAGPFGYGYMASKVAAQYSVAEGLGMETAQMQAARATYSPYFSGTEELVQHLANAQKNPNDPNYAGLVSLGIDPRDGAAKNLPKLMSALASLVKQYKGSGLTQGILNGQGLGFVDVATTNQVEANLDKIPQLNEKFAANTRLLGAYLTPAMQSDYQDTVSNLMVNGNRISNSWYAALARYNPLIRGASDGLTSNIEGFLNGGNFKKILTEAGEGLEKLGRWLNSEQFKNDLDDFSLAVSRIAKAIWSAIKWIGGEDKYLPGTGVGAEQADSVLVAFGDKYLGGALPGANPMTNQYTGEFYKQDDVYKNYRMPNDLKRNIQNFVEQANNTYRLPKNMMSAIAEAESSWNPLAKGSSDENGNYAKGLWQFWDSTAKQYGLVGDDVYDPNKSTLAAGRFLNDLNRRYKGDVAKMLTAYNGGRIDRDGNLSLRMETVKYLIKLLPQIQGALDQHPGIMNQLRNAKDNLQGAGKNARAIIELQVRQSPGSDILAQLAGTQQIPG</sequence>
<dbReference type="InterPro" id="IPR008258">
    <property type="entry name" value="Transglycosylase_SLT_dom_1"/>
</dbReference>
<evidence type="ECO:0000259" key="3">
    <source>
        <dbReference type="Pfam" id="PF01464"/>
    </source>
</evidence>
<dbReference type="EMBL" id="DAAOXS010000022">
    <property type="protein sequence ID" value="HAD4422285.1"/>
    <property type="molecule type" value="Genomic_DNA"/>
</dbReference>
<dbReference type="EMBL" id="DAAPDB010000025">
    <property type="protein sequence ID" value="HAD5466459.1"/>
    <property type="molecule type" value="Genomic_DNA"/>
</dbReference>
<comment type="caution">
    <text evidence="5">The sequence shown here is derived from an EMBL/GenBank/DDBJ whole genome shotgun (WGS) entry which is preliminary data.</text>
</comment>
<accession>A0A716QLI0</accession>
<name>A0A716QLI0_SALTI</name>
<dbReference type="PANTHER" id="PTHR37423:SF2">
    <property type="entry name" value="MEMBRANE-BOUND LYTIC MUREIN TRANSGLYCOSYLASE C"/>
    <property type="match status" value="1"/>
</dbReference>
<feature type="domain" description="Transglycosylase SLT" evidence="3">
    <location>
        <begin position="486"/>
        <end position="583"/>
    </location>
</feature>
<dbReference type="Pfam" id="PF01464">
    <property type="entry name" value="SLT"/>
    <property type="match status" value="1"/>
</dbReference>
<evidence type="ECO:0000256" key="1">
    <source>
        <dbReference type="ARBA" id="ARBA00007734"/>
    </source>
</evidence>
<reference evidence="5" key="1">
    <citation type="journal article" date="2018" name="Genome Biol.">
        <title>SKESA: strategic k-mer extension for scrupulous assemblies.</title>
        <authorList>
            <person name="Souvorov A."/>
            <person name="Agarwala R."/>
            <person name="Lipman D.J."/>
        </authorList>
    </citation>
    <scope>NUCLEOTIDE SEQUENCE</scope>
    <source>
        <strain evidence="5">CT18</strain>
    </source>
</reference>
<organism evidence="5">
    <name type="scientific">Salmonella enterica subsp. enterica serovar Typhi str. CT18</name>
    <dbReference type="NCBI Taxonomy" id="220341"/>
    <lineage>
        <taxon>Bacteria</taxon>
        <taxon>Pseudomonadati</taxon>
        <taxon>Pseudomonadota</taxon>
        <taxon>Gammaproteobacteria</taxon>
        <taxon>Enterobacterales</taxon>
        <taxon>Enterobacteriaceae</taxon>
        <taxon>Salmonella</taxon>
    </lineage>
</organism>
<gene>
    <name evidence="4" type="ORF">G1T91_18725</name>
    <name evidence="5" type="ORF">G1U91_19690</name>
</gene>
<dbReference type="Gene3D" id="1.10.530.10">
    <property type="match status" value="1"/>
</dbReference>
<protein>
    <submittedName>
        <fullName evidence="5">Lytic transglycosylase domain-containing protein</fullName>
    </submittedName>
</protein>
<dbReference type="PANTHER" id="PTHR37423">
    <property type="entry name" value="SOLUBLE LYTIC MUREIN TRANSGLYCOSYLASE-RELATED"/>
    <property type="match status" value="1"/>
</dbReference>
<reference evidence="5" key="2">
    <citation type="submission" date="2019-01" db="EMBL/GenBank/DDBJ databases">
        <authorList>
            <consortium name="NCBI Pathogen Detection Project"/>
        </authorList>
    </citation>
    <scope>NUCLEOTIDE SEQUENCE</scope>
    <source>
        <strain evidence="5">CT18</strain>
    </source>
</reference>